<organism evidence="1 2">
    <name type="scientific">Pseudoruegeria aquimaris</name>
    <dbReference type="NCBI Taxonomy" id="393663"/>
    <lineage>
        <taxon>Bacteria</taxon>
        <taxon>Pseudomonadati</taxon>
        <taxon>Pseudomonadota</taxon>
        <taxon>Alphaproteobacteria</taxon>
        <taxon>Rhodobacterales</taxon>
        <taxon>Roseobacteraceae</taxon>
        <taxon>Pseudoruegeria</taxon>
    </lineage>
</organism>
<reference evidence="1 2" key="1">
    <citation type="submission" date="2017-03" db="EMBL/GenBank/DDBJ databases">
        <authorList>
            <person name="Afonso C.L."/>
            <person name="Miller P.J."/>
            <person name="Scott M.A."/>
            <person name="Spackman E."/>
            <person name="Goraichik I."/>
            <person name="Dimitrov K.M."/>
            <person name="Suarez D.L."/>
            <person name="Swayne D.E."/>
        </authorList>
    </citation>
    <scope>NUCLEOTIDE SEQUENCE [LARGE SCALE GENOMIC DNA]</scope>
    <source>
        <strain evidence="1 2">CECT 7680</strain>
    </source>
</reference>
<protein>
    <submittedName>
        <fullName evidence="1">Gp37 protein</fullName>
    </submittedName>
</protein>
<evidence type="ECO:0000313" key="1">
    <source>
        <dbReference type="EMBL" id="SLN47670.1"/>
    </source>
</evidence>
<dbReference type="InterPro" id="IPR038042">
    <property type="entry name" value="Gp37-like"/>
</dbReference>
<keyword evidence="2" id="KW-1185">Reference proteome</keyword>
<name>A0A1Y5SSR4_9RHOB</name>
<proteinExistence type="predicted"/>
<sequence>MIRDIEEAIVARLAGSLDKLQVASFPDKPDAFKMSHPNGAVLVAYGREVYSKPRDLSLVVQERKIEWDISILTRNLRTHVGAYDVLDAVRMLLTGWRTEGCSKLMPVRAEFIDQNQGVWTHVLTMTHTITTVECHEEEDLPALKRVNTADDYGTTDTETING</sequence>
<dbReference type="RefSeq" id="WP_085868999.1">
    <property type="nucleotide sequence ID" value="NZ_FWFQ01000017.1"/>
</dbReference>
<dbReference type="InterPro" id="IPR035934">
    <property type="entry name" value="Phage_tail_protein-like_sf"/>
</dbReference>
<evidence type="ECO:0000313" key="2">
    <source>
        <dbReference type="Proteomes" id="UP000193409"/>
    </source>
</evidence>
<dbReference type="Gene3D" id="3.30.2000.10">
    <property type="entry name" value="Phage tail protein-like"/>
    <property type="match status" value="1"/>
</dbReference>
<dbReference type="OrthoDB" id="5524073at2"/>
<dbReference type="SUPFAM" id="SSF143749">
    <property type="entry name" value="Phage tail protein-like"/>
    <property type="match status" value="1"/>
</dbReference>
<dbReference type="Proteomes" id="UP000193409">
    <property type="component" value="Unassembled WGS sequence"/>
</dbReference>
<dbReference type="EMBL" id="FWFQ01000017">
    <property type="protein sequence ID" value="SLN47670.1"/>
    <property type="molecule type" value="Genomic_DNA"/>
</dbReference>
<accession>A0A1Y5SSR4</accession>
<dbReference type="AlphaFoldDB" id="A0A1Y5SSR4"/>
<dbReference type="Pfam" id="PF09646">
    <property type="entry name" value="Gp37"/>
    <property type="match status" value="1"/>
</dbReference>
<gene>
    <name evidence="1" type="ORF">PSA7680_02449</name>
</gene>
<dbReference type="InterPro" id="IPR018602">
    <property type="entry name" value="Gp37/STM4215"/>
</dbReference>